<keyword evidence="1" id="KW-0812">Transmembrane</keyword>
<keyword evidence="3" id="KW-1185">Reference proteome</keyword>
<dbReference type="SUPFAM" id="SSF103473">
    <property type="entry name" value="MFS general substrate transporter"/>
    <property type="match status" value="1"/>
</dbReference>
<feature type="transmembrane region" description="Helical" evidence="1">
    <location>
        <begin position="57"/>
        <end position="79"/>
    </location>
</feature>
<gene>
    <name evidence="2" type="ORF">ABID21_002342</name>
</gene>
<dbReference type="Gene3D" id="1.20.1250.20">
    <property type="entry name" value="MFS general substrate transporter like domains"/>
    <property type="match status" value="1"/>
</dbReference>
<dbReference type="InterPro" id="IPR036259">
    <property type="entry name" value="MFS_trans_sf"/>
</dbReference>
<evidence type="ECO:0000313" key="2">
    <source>
        <dbReference type="EMBL" id="MET3586225.1"/>
    </source>
</evidence>
<dbReference type="Proteomes" id="UP001549031">
    <property type="component" value="Unassembled WGS sequence"/>
</dbReference>
<protein>
    <submittedName>
        <fullName evidence="2">MFS family permease</fullName>
    </submittedName>
</protein>
<proteinExistence type="predicted"/>
<dbReference type="EMBL" id="JBEPLJ010000008">
    <property type="protein sequence ID" value="MET3586225.1"/>
    <property type="molecule type" value="Genomic_DNA"/>
</dbReference>
<evidence type="ECO:0000313" key="3">
    <source>
        <dbReference type="Proteomes" id="UP001549031"/>
    </source>
</evidence>
<name>A0ABV2H6R0_9HYPH</name>
<sequence>MIGPALFVAFGAAGCLGLFTGEITDRLGLRPVLLFLFAASAASLLLVAFVPTSWAGAIISAGLQGICVMCLSAVFPSGANVSSQIFLPPALLLS</sequence>
<reference evidence="2 3" key="1">
    <citation type="submission" date="2024-06" db="EMBL/GenBank/DDBJ databases">
        <title>Genomic Encyclopedia of Type Strains, Phase IV (KMG-IV): sequencing the most valuable type-strain genomes for metagenomic binning, comparative biology and taxonomic classification.</title>
        <authorList>
            <person name="Goeker M."/>
        </authorList>
    </citation>
    <scope>NUCLEOTIDE SEQUENCE [LARGE SCALE GENOMIC DNA]</scope>
    <source>
        <strain evidence="2 3">DSM 105042</strain>
    </source>
</reference>
<organism evidence="2 3">
    <name type="scientific">Pseudorhizobium tarimense</name>
    <dbReference type="NCBI Taxonomy" id="1079109"/>
    <lineage>
        <taxon>Bacteria</taxon>
        <taxon>Pseudomonadati</taxon>
        <taxon>Pseudomonadota</taxon>
        <taxon>Alphaproteobacteria</taxon>
        <taxon>Hyphomicrobiales</taxon>
        <taxon>Rhizobiaceae</taxon>
        <taxon>Rhizobium/Agrobacterium group</taxon>
        <taxon>Pseudorhizobium</taxon>
    </lineage>
</organism>
<keyword evidence="1" id="KW-0472">Membrane</keyword>
<evidence type="ECO:0000256" key="1">
    <source>
        <dbReference type="SAM" id="Phobius"/>
    </source>
</evidence>
<feature type="transmembrane region" description="Helical" evidence="1">
    <location>
        <begin position="31"/>
        <end position="50"/>
    </location>
</feature>
<keyword evidence="1" id="KW-1133">Transmembrane helix</keyword>
<accession>A0ABV2H6R0</accession>
<comment type="caution">
    <text evidence="2">The sequence shown here is derived from an EMBL/GenBank/DDBJ whole genome shotgun (WGS) entry which is preliminary data.</text>
</comment>